<dbReference type="Proteomes" id="UP000215635">
    <property type="component" value="Unassembled WGS sequence"/>
</dbReference>
<sequence>MEPVVHKASSLDPEQSVTYVVAVDVDGLGHTKLGTIALETVITVVVVASVYVVDDAVLTNEPVIPVEVPVKEHAVVV</sequence>
<accession>A0AAX0PXT6</accession>
<gene>
    <name evidence="1" type="ORF">B8W88_14115</name>
</gene>
<dbReference type="AlphaFoldDB" id="A0AAX0PXT6"/>
<evidence type="ECO:0000313" key="1">
    <source>
        <dbReference type="EMBL" id="PAK86678.1"/>
    </source>
</evidence>
<protein>
    <submittedName>
        <fullName evidence="1">Uncharacterized protein</fullName>
    </submittedName>
</protein>
<dbReference type="EMBL" id="NCWV01000155">
    <property type="protein sequence ID" value="PAK86678.1"/>
    <property type="molecule type" value="Genomic_DNA"/>
</dbReference>
<evidence type="ECO:0000313" key="2">
    <source>
        <dbReference type="Proteomes" id="UP000215635"/>
    </source>
</evidence>
<feature type="non-terminal residue" evidence="1">
    <location>
        <position position="77"/>
    </location>
</feature>
<name>A0AAX0PXT6_9LACT</name>
<proteinExistence type="predicted"/>
<reference evidence="1 2" key="1">
    <citation type="submission" date="2017-04" db="EMBL/GenBank/DDBJ databases">
        <title>Kefir bacterial isolates.</title>
        <authorList>
            <person name="Kim Y."/>
            <person name="Blasche S."/>
            <person name="Patil K.R."/>
        </authorList>
    </citation>
    <scope>NUCLEOTIDE SEQUENCE [LARGE SCALE GENOMIC DNA]</scope>
    <source>
        <strain evidence="1 2">OG2</strain>
    </source>
</reference>
<organism evidence="1 2">
    <name type="scientific">Lactococcus lactis</name>
    <dbReference type="NCBI Taxonomy" id="1358"/>
    <lineage>
        <taxon>Bacteria</taxon>
        <taxon>Bacillati</taxon>
        <taxon>Bacillota</taxon>
        <taxon>Bacilli</taxon>
        <taxon>Lactobacillales</taxon>
        <taxon>Streptococcaceae</taxon>
        <taxon>Lactococcus</taxon>
    </lineage>
</organism>
<comment type="caution">
    <text evidence="1">The sequence shown here is derived from an EMBL/GenBank/DDBJ whole genome shotgun (WGS) entry which is preliminary data.</text>
</comment>